<comment type="caution">
    <text evidence="1">The sequence shown here is derived from an EMBL/GenBank/DDBJ whole genome shotgun (WGS) entry which is preliminary data.</text>
</comment>
<evidence type="ECO:0008006" key="3">
    <source>
        <dbReference type="Google" id="ProtNLM"/>
    </source>
</evidence>
<accession>A0AAD2H2U6</accession>
<sequence>MSEQLCLSKHALHSVDLQLTEPQARRDAIAGSIAFPILSLPVEITALIFTHCLPDDPLESGSEIPALVLSAVCRDWREIVLARALFWSSWSLDVDRPGGARDTTFIQMWLRRARSNLINVRLYHRDCPGQDDEWIDDPWWDRVNERLPAALDVVFGLQERLESLEISFPSSTLARYLPDEVPADGFPVLKRLVLGSAAEAEGGGNLADHEHFPITYFRAAPQLECATLIRSEDCTFLDLFFIELPFEQLTDFEGTMFSASGALEVLRTTPDLVQATFHLTRGSPLSRGEPFLLARMISLSLWSAGTGASPTDVLDYLVLPDLKLLAMGKETRPNVEHQPSVVERLVERSGCSITHLSLASWPARSVVYTLLHLPSLENLDLHEYTQPQAEEVLRALTCWMNDTSAESNHLGSRLTCFALHCERRRFDRQFSYNAMLDFLYAVTDRPEGVLTLRSFEMEWTGIFPPAGPSRDVLSKLRGLTALGLNIDLHPFDIHSE</sequence>
<dbReference type="Proteomes" id="UP001295794">
    <property type="component" value="Unassembled WGS sequence"/>
</dbReference>
<proteinExistence type="predicted"/>
<reference evidence="1" key="1">
    <citation type="submission" date="2023-11" db="EMBL/GenBank/DDBJ databases">
        <authorList>
            <person name="De Vega J J."/>
            <person name="De Vega J J."/>
        </authorList>
    </citation>
    <scope>NUCLEOTIDE SEQUENCE</scope>
</reference>
<name>A0AAD2H2U6_9AGAR</name>
<evidence type="ECO:0000313" key="1">
    <source>
        <dbReference type="EMBL" id="CAK5268191.1"/>
    </source>
</evidence>
<keyword evidence="2" id="KW-1185">Reference proteome</keyword>
<organism evidence="1 2">
    <name type="scientific">Mycena citricolor</name>
    <dbReference type="NCBI Taxonomy" id="2018698"/>
    <lineage>
        <taxon>Eukaryota</taxon>
        <taxon>Fungi</taxon>
        <taxon>Dikarya</taxon>
        <taxon>Basidiomycota</taxon>
        <taxon>Agaricomycotina</taxon>
        <taxon>Agaricomycetes</taxon>
        <taxon>Agaricomycetidae</taxon>
        <taxon>Agaricales</taxon>
        <taxon>Marasmiineae</taxon>
        <taxon>Mycenaceae</taxon>
        <taxon>Mycena</taxon>
    </lineage>
</organism>
<protein>
    <recommendedName>
        <fullName evidence="3">F-box domain-containing protein</fullName>
    </recommendedName>
</protein>
<gene>
    <name evidence="1" type="ORF">MYCIT1_LOCUS11299</name>
</gene>
<dbReference type="AlphaFoldDB" id="A0AAD2H2U6"/>
<dbReference type="EMBL" id="CAVNYO010000138">
    <property type="protein sequence ID" value="CAK5268191.1"/>
    <property type="molecule type" value="Genomic_DNA"/>
</dbReference>
<evidence type="ECO:0000313" key="2">
    <source>
        <dbReference type="Proteomes" id="UP001295794"/>
    </source>
</evidence>